<dbReference type="RefSeq" id="WP_093657210.1">
    <property type="nucleotide sequence ID" value="NZ_FOET01000003.1"/>
</dbReference>
<dbReference type="InterPro" id="IPR015500">
    <property type="entry name" value="Peptidase_S8_subtilisin-rel"/>
</dbReference>
<keyword evidence="7" id="KW-0732">Signal</keyword>
<evidence type="ECO:0000256" key="3">
    <source>
        <dbReference type="ARBA" id="ARBA00022801"/>
    </source>
</evidence>
<dbReference type="InterPro" id="IPR000209">
    <property type="entry name" value="Peptidase_S8/S53_dom"/>
</dbReference>
<protein>
    <submittedName>
        <fullName evidence="10">Peptidase inhibitor I9</fullName>
    </submittedName>
</protein>
<comment type="similarity">
    <text evidence="1 5 6">Belongs to the peptidase S8 family.</text>
</comment>
<feature type="signal peptide" evidence="7">
    <location>
        <begin position="1"/>
        <end position="24"/>
    </location>
</feature>
<feature type="domain" description="Inhibitor I9" evidence="9">
    <location>
        <begin position="68"/>
        <end position="113"/>
    </location>
</feature>
<dbReference type="PANTHER" id="PTHR43806">
    <property type="entry name" value="PEPTIDASE S8"/>
    <property type="match status" value="1"/>
</dbReference>
<dbReference type="PANTHER" id="PTHR43806:SF11">
    <property type="entry name" value="CEREVISIN-RELATED"/>
    <property type="match status" value="1"/>
</dbReference>
<feature type="chain" id="PRO_5038575895" evidence="7">
    <location>
        <begin position="25"/>
        <end position="390"/>
    </location>
</feature>
<dbReference type="Gene3D" id="3.30.70.80">
    <property type="entry name" value="Peptidase S8 propeptide/proteinase inhibitor I9"/>
    <property type="match status" value="1"/>
</dbReference>
<dbReference type="InterPro" id="IPR022398">
    <property type="entry name" value="Peptidase_S8_His-AS"/>
</dbReference>
<dbReference type="SUPFAM" id="SSF52743">
    <property type="entry name" value="Subtilisin-like"/>
    <property type="match status" value="1"/>
</dbReference>
<evidence type="ECO:0000256" key="7">
    <source>
        <dbReference type="SAM" id="SignalP"/>
    </source>
</evidence>
<dbReference type="InterPro" id="IPR034193">
    <property type="entry name" value="PCSK9_ProteinaseK-like"/>
</dbReference>
<dbReference type="InterPro" id="IPR010259">
    <property type="entry name" value="S8pro/Inhibitor_I9"/>
</dbReference>
<accession>A0A1H9CG11</accession>
<dbReference type="Pfam" id="PF00082">
    <property type="entry name" value="Peptidase_S8"/>
    <property type="match status" value="1"/>
</dbReference>
<sequence>MRRTHLGALLLAIPTALIPAVASAAPAADSARAEAPLVKVAQAPDALVVEGNYIVTLKPGAKASKLAGDRDIKTRHVYSEALNGFAAKLTDGQLKALQRHPSVAAIEEDQKVTASATQYSPPWGLDRIDQRNRPLNGAYTYNRNGAGVTAYIIDTGIDTSHPDFGGRARNVFDAFGGNGQDCQGHGTHVAGTVGGATYGVAKGVALRGVRVLNCQGSGSYSGIIAGFDWVRQNAVKPAVANASLGGGYSSAVNTAATNLANSGVHLSVAAGNENQNACNVSPASATGVLTVAASDSSDRKASFSNWGSCTELYAPGVSVTSTRMGGGSTALNGTSMASPHAAGVAALYKSAYGDASSSAVNNWLISNATANVISGNVTGTPNRLLFKNTL</sequence>
<dbReference type="PROSITE" id="PS00138">
    <property type="entry name" value="SUBTILASE_SER"/>
    <property type="match status" value="1"/>
</dbReference>
<dbReference type="InterPro" id="IPR050131">
    <property type="entry name" value="Peptidase_S8_subtilisin-like"/>
</dbReference>
<feature type="active site" description="Charge relay system" evidence="5">
    <location>
        <position position="335"/>
    </location>
</feature>
<evidence type="ECO:0000256" key="6">
    <source>
        <dbReference type="RuleBase" id="RU003355"/>
    </source>
</evidence>
<gene>
    <name evidence="10" type="ORF">SAMN05216481_103223</name>
</gene>
<evidence type="ECO:0000256" key="1">
    <source>
        <dbReference type="ARBA" id="ARBA00011073"/>
    </source>
</evidence>
<evidence type="ECO:0000259" key="9">
    <source>
        <dbReference type="Pfam" id="PF05922"/>
    </source>
</evidence>
<dbReference type="PROSITE" id="PS00137">
    <property type="entry name" value="SUBTILASE_HIS"/>
    <property type="match status" value="1"/>
</dbReference>
<dbReference type="Proteomes" id="UP000199055">
    <property type="component" value="Unassembled WGS sequence"/>
</dbReference>
<keyword evidence="2 5" id="KW-0645">Protease</keyword>
<dbReference type="GO" id="GO:0006508">
    <property type="term" value="P:proteolysis"/>
    <property type="evidence" value="ECO:0007669"/>
    <property type="project" value="UniProtKB-KW"/>
</dbReference>
<dbReference type="SUPFAM" id="SSF54897">
    <property type="entry name" value="Protease propeptides/inhibitors"/>
    <property type="match status" value="1"/>
</dbReference>
<evidence type="ECO:0000256" key="5">
    <source>
        <dbReference type="PROSITE-ProRule" id="PRU01240"/>
    </source>
</evidence>
<feature type="active site" description="Charge relay system" evidence="5">
    <location>
        <position position="154"/>
    </location>
</feature>
<dbReference type="InterPro" id="IPR037045">
    <property type="entry name" value="S8pro/Inhibitor_I9_sf"/>
</dbReference>
<keyword evidence="11" id="KW-1185">Reference proteome</keyword>
<dbReference type="InterPro" id="IPR023827">
    <property type="entry name" value="Peptidase_S8_Asp-AS"/>
</dbReference>
<evidence type="ECO:0000256" key="2">
    <source>
        <dbReference type="ARBA" id="ARBA00022670"/>
    </source>
</evidence>
<dbReference type="PRINTS" id="PR00723">
    <property type="entry name" value="SUBTILISIN"/>
</dbReference>
<keyword evidence="3 5" id="KW-0378">Hydrolase</keyword>
<dbReference type="STRING" id="403935.SAMN05216481_103223"/>
<organism evidence="10 11">
    <name type="scientific">Streptomyces radiopugnans</name>
    <dbReference type="NCBI Taxonomy" id="403935"/>
    <lineage>
        <taxon>Bacteria</taxon>
        <taxon>Bacillati</taxon>
        <taxon>Actinomycetota</taxon>
        <taxon>Actinomycetes</taxon>
        <taxon>Kitasatosporales</taxon>
        <taxon>Streptomycetaceae</taxon>
        <taxon>Streptomyces</taxon>
    </lineage>
</organism>
<proteinExistence type="inferred from homology"/>
<dbReference type="InterPro" id="IPR023828">
    <property type="entry name" value="Peptidase_S8_Ser-AS"/>
</dbReference>
<dbReference type="GO" id="GO:0004252">
    <property type="term" value="F:serine-type endopeptidase activity"/>
    <property type="evidence" value="ECO:0007669"/>
    <property type="project" value="UniProtKB-UniRule"/>
</dbReference>
<evidence type="ECO:0000313" key="10">
    <source>
        <dbReference type="EMBL" id="SEQ00170.1"/>
    </source>
</evidence>
<dbReference type="AlphaFoldDB" id="A0A1H9CG11"/>
<dbReference type="Pfam" id="PF05922">
    <property type="entry name" value="Inhibitor_I9"/>
    <property type="match status" value="1"/>
</dbReference>
<evidence type="ECO:0000259" key="8">
    <source>
        <dbReference type="Pfam" id="PF00082"/>
    </source>
</evidence>
<dbReference type="CDD" id="cd04077">
    <property type="entry name" value="Peptidases_S8_PCSK9_ProteinaseK_like"/>
    <property type="match status" value="1"/>
</dbReference>
<dbReference type="PROSITE" id="PS00136">
    <property type="entry name" value="SUBTILASE_ASP"/>
    <property type="match status" value="1"/>
</dbReference>
<feature type="domain" description="Peptidase S8/S53" evidence="8">
    <location>
        <begin position="145"/>
        <end position="371"/>
    </location>
</feature>
<dbReference type="Gene3D" id="3.40.50.200">
    <property type="entry name" value="Peptidase S8/S53 domain"/>
    <property type="match status" value="1"/>
</dbReference>
<dbReference type="GO" id="GO:0005615">
    <property type="term" value="C:extracellular space"/>
    <property type="evidence" value="ECO:0007669"/>
    <property type="project" value="TreeGrafter"/>
</dbReference>
<evidence type="ECO:0000256" key="4">
    <source>
        <dbReference type="ARBA" id="ARBA00022825"/>
    </source>
</evidence>
<dbReference type="FunFam" id="3.40.50.200:FF:000014">
    <property type="entry name" value="Proteinase K"/>
    <property type="match status" value="1"/>
</dbReference>
<evidence type="ECO:0000313" key="11">
    <source>
        <dbReference type="Proteomes" id="UP000199055"/>
    </source>
</evidence>
<dbReference type="InterPro" id="IPR036852">
    <property type="entry name" value="Peptidase_S8/S53_dom_sf"/>
</dbReference>
<feature type="active site" description="Charge relay system" evidence="5">
    <location>
        <position position="185"/>
    </location>
</feature>
<dbReference type="PROSITE" id="PS51892">
    <property type="entry name" value="SUBTILASE"/>
    <property type="match status" value="1"/>
</dbReference>
<keyword evidence="4 5" id="KW-0720">Serine protease</keyword>
<name>A0A1H9CG11_9ACTN</name>
<reference evidence="10 11" key="1">
    <citation type="submission" date="2016-10" db="EMBL/GenBank/DDBJ databases">
        <authorList>
            <person name="de Groot N.N."/>
        </authorList>
    </citation>
    <scope>NUCLEOTIDE SEQUENCE [LARGE SCALE GENOMIC DNA]</scope>
    <source>
        <strain evidence="10 11">CGMCC 4.3519</strain>
    </source>
</reference>
<dbReference type="EMBL" id="FOET01000003">
    <property type="protein sequence ID" value="SEQ00170.1"/>
    <property type="molecule type" value="Genomic_DNA"/>
</dbReference>